<organism evidence="3 4">
    <name type="scientific">Legionella bozemanae</name>
    <name type="common">Fluoribacter bozemanae</name>
    <dbReference type="NCBI Taxonomy" id="447"/>
    <lineage>
        <taxon>Bacteria</taxon>
        <taxon>Pseudomonadati</taxon>
        <taxon>Pseudomonadota</taxon>
        <taxon>Gammaproteobacteria</taxon>
        <taxon>Legionellales</taxon>
        <taxon>Legionellaceae</taxon>
        <taxon>Legionella</taxon>
    </lineage>
</organism>
<accession>A0A0W0R6M3</accession>
<dbReference type="STRING" id="447.Lboz_3622"/>
<keyword evidence="4" id="KW-1185">Reference proteome</keyword>
<dbReference type="PATRIC" id="fig|447.4.peg.3886"/>
<evidence type="ECO:0000313" key="3">
    <source>
        <dbReference type="EMBL" id="KTC66727.1"/>
    </source>
</evidence>
<dbReference type="Proteomes" id="UP000054695">
    <property type="component" value="Unassembled WGS sequence"/>
</dbReference>
<keyword evidence="3" id="KW-0560">Oxidoreductase</keyword>
<dbReference type="EMBL" id="LNXU01000060">
    <property type="protein sequence ID" value="KTC66727.1"/>
    <property type="molecule type" value="Genomic_DNA"/>
</dbReference>
<proteinExistence type="predicted"/>
<dbReference type="AlphaFoldDB" id="A0A0W0R6M3"/>
<reference evidence="3 4" key="1">
    <citation type="submission" date="2015-11" db="EMBL/GenBank/DDBJ databases">
        <title>Genomic analysis of 38 Legionella species identifies large and diverse effector repertoires.</title>
        <authorList>
            <person name="Burstein D."/>
            <person name="Amaro F."/>
            <person name="Zusman T."/>
            <person name="Lifshitz Z."/>
            <person name="Cohen O."/>
            <person name="Gilbert J.A."/>
            <person name="Pupko T."/>
            <person name="Shuman H.A."/>
            <person name="Segal G."/>
        </authorList>
    </citation>
    <scope>NUCLEOTIDE SEQUENCE [LARGE SCALE GENOMIC DNA]</scope>
    <source>
        <strain evidence="3 4">WIGA</strain>
    </source>
</reference>
<dbReference type="InterPro" id="IPR016169">
    <property type="entry name" value="FAD-bd_PCMH_sub2"/>
</dbReference>
<dbReference type="SUPFAM" id="SSF56176">
    <property type="entry name" value="FAD-binding/transporter-associated domain-like"/>
    <property type="match status" value="1"/>
</dbReference>
<sequence length="107" mass="12198">MNRIVKLDKQKRQITVEAGITWRQIQEAIDPQDLSLKIMQSFSNFTVGGSLSVNAHGRYVNEGSIIRSVESIKIVLADGTLVEASPTQNSDLFFWCNWRLWRTRSNS</sequence>
<dbReference type="InterPro" id="IPR010031">
    <property type="entry name" value="FAD_lactone_oxidase-like"/>
</dbReference>
<evidence type="ECO:0000256" key="1">
    <source>
        <dbReference type="ARBA" id="ARBA00022827"/>
    </source>
</evidence>
<feature type="domain" description="FAD-binding PCMH-type" evidence="2">
    <location>
        <begin position="1"/>
        <end position="107"/>
    </location>
</feature>
<dbReference type="Gene3D" id="3.30.465.10">
    <property type="match status" value="1"/>
</dbReference>
<dbReference type="EC" id="1.-.-.-" evidence="3"/>
<name>A0A0W0R6M3_LEGBO</name>
<dbReference type="InterPro" id="IPR036318">
    <property type="entry name" value="FAD-bd_PCMH-like_sf"/>
</dbReference>
<protein>
    <submittedName>
        <fullName evidence="3">Putative decaprenylphosphoryl-beta-D-ribose oxidase</fullName>
        <ecNumber evidence="3">1.-.-.-</ecNumber>
    </submittedName>
</protein>
<dbReference type="PROSITE" id="PS51387">
    <property type="entry name" value="FAD_PCMH"/>
    <property type="match status" value="1"/>
</dbReference>
<keyword evidence="1" id="KW-0285">Flavoprotein</keyword>
<dbReference type="GO" id="GO:0071949">
    <property type="term" value="F:FAD binding"/>
    <property type="evidence" value="ECO:0007669"/>
    <property type="project" value="InterPro"/>
</dbReference>
<evidence type="ECO:0000259" key="2">
    <source>
        <dbReference type="PROSITE" id="PS51387"/>
    </source>
</evidence>
<evidence type="ECO:0000313" key="4">
    <source>
        <dbReference type="Proteomes" id="UP000054695"/>
    </source>
</evidence>
<dbReference type="InterPro" id="IPR016166">
    <property type="entry name" value="FAD-bd_PCMH"/>
</dbReference>
<dbReference type="PANTHER" id="PTHR43762">
    <property type="entry name" value="L-GULONOLACTONE OXIDASE"/>
    <property type="match status" value="1"/>
</dbReference>
<dbReference type="InterPro" id="IPR006094">
    <property type="entry name" value="Oxid_FAD_bind_N"/>
</dbReference>
<keyword evidence="1" id="KW-0274">FAD</keyword>
<dbReference type="Pfam" id="PF01565">
    <property type="entry name" value="FAD_binding_4"/>
    <property type="match status" value="1"/>
</dbReference>
<comment type="caution">
    <text evidence="3">The sequence shown here is derived from an EMBL/GenBank/DDBJ whole genome shotgun (WGS) entry which is preliminary data.</text>
</comment>
<dbReference type="GO" id="GO:0003885">
    <property type="term" value="F:D-arabinono-1,4-lactone oxidase activity"/>
    <property type="evidence" value="ECO:0007669"/>
    <property type="project" value="TreeGrafter"/>
</dbReference>
<dbReference type="PANTHER" id="PTHR43762:SF1">
    <property type="entry name" value="D-ARABINONO-1,4-LACTONE OXIDASE"/>
    <property type="match status" value="1"/>
</dbReference>
<gene>
    <name evidence="3" type="primary">dprE1</name>
    <name evidence="3" type="ORF">Lboz_3622</name>
</gene>